<dbReference type="PANTHER" id="PTHR34858:SF1">
    <property type="entry name" value="CYSO-CYSTEINE PEPTIDASE"/>
    <property type="match status" value="1"/>
</dbReference>
<proteinExistence type="predicted"/>
<dbReference type="RefSeq" id="WP_191203852.1">
    <property type="nucleotide sequence ID" value="NZ_JACXZA010000003.1"/>
</dbReference>
<dbReference type="InterPro" id="IPR028090">
    <property type="entry name" value="JAB_dom_prok"/>
</dbReference>
<name>A0ABR8MU95_9BACL</name>
<keyword evidence="8" id="KW-1185">Reference proteome</keyword>
<evidence type="ECO:0000256" key="3">
    <source>
        <dbReference type="ARBA" id="ARBA00022801"/>
    </source>
</evidence>
<sequence length="150" mass="16903">MTMKNNSPSYRLTSNAYEQLVTHCRSAYPNEACGLLIISSSDTHTVIDTIHPIANVHPNPYNCFSFDPSEWISALYQIEQHQQLLIGYYHSHPRSLPIPSTADSIGMLPQTGAITLIVSFFTSKPDIRAYRKCSEGWQQIELLMDNANSQ</sequence>
<evidence type="ECO:0000313" key="7">
    <source>
        <dbReference type="EMBL" id="MBD3919535.1"/>
    </source>
</evidence>
<keyword evidence="2" id="KW-0479">Metal-binding</keyword>
<evidence type="ECO:0000256" key="1">
    <source>
        <dbReference type="ARBA" id="ARBA00022670"/>
    </source>
</evidence>
<dbReference type="Proteomes" id="UP000609346">
    <property type="component" value="Unassembled WGS sequence"/>
</dbReference>
<dbReference type="InterPro" id="IPR037518">
    <property type="entry name" value="MPN"/>
</dbReference>
<keyword evidence="4" id="KW-0862">Zinc</keyword>
<evidence type="ECO:0000256" key="5">
    <source>
        <dbReference type="ARBA" id="ARBA00023049"/>
    </source>
</evidence>
<feature type="domain" description="MPN" evidence="6">
    <location>
        <begin position="10"/>
        <end position="136"/>
    </location>
</feature>
<dbReference type="EMBL" id="JACXZA010000003">
    <property type="protein sequence ID" value="MBD3919535.1"/>
    <property type="molecule type" value="Genomic_DNA"/>
</dbReference>
<accession>A0ABR8MU95</accession>
<dbReference type="SUPFAM" id="SSF102712">
    <property type="entry name" value="JAB1/MPN domain"/>
    <property type="match status" value="1"/>
</dbReference>
<dbReference type="Gene3D" id="3.40.140.10">
    <property type="entry name" value="Cytidine Deaminase, domain 2"/>
    <property type="match status" value="1"/>
</dbReference>
<keyword evidence="3" id="KW-0378">Hydrolase</keyword>
<dbReference type="PANTHER" id="PTHR34858">
    <property type="entry name" value="CYSO-CYSTEINE PEPTIDASE"/>
    <property type="match status" value="1"/>
</dbReference>
<dbReference type="InterPro" id="IPR051929">
    <property type="entry name" value="VirAsm_ModProt"/>
</dbReference>
<organism evidence="7 8">
    <name type="scientific">Paenibacillus terricola</name>
    <dbReference type="NCBI Taxonomy" id="2763503"/>
    <lineage>
        <taxon>Bacteria</taxon>
        <taxon>Bacillati</taxon>
        <taxon>Bacillota</taxon>
        <taxon>Bacilli</taxon>
        <taxon>Bacillales</taxon>
        <taxon>Paenibacillaceae</taxon>
        <taxon>Paenibacillus</taxon>
    </lineage>
</organism>
<evidence type="ECO:0000256" key="2">
    <source>
        <dbReference type="ARBA" id="ARBA00022723"/>
    </source>
</evidence>
<evidence type="ECO:0000256" key="4">
    <source>
        <dbReference type="ARBA" id="ARBA00022833"/>
    </source>
</evidence>
<keyword evidence="1" id="KW-0645">Protease</keyword>
<gene>
    <name evidence="7" type="ORF">H8B09_12290</name>
</gene>
<evidence type="ECO:0000313" key="8">
    <source>
        <dbReference type="Proteomes" id="UP000609346"/>
    </source>
</evidence>
<evidence type="ECO:0000259" key="6">
    <source>
        <dbReference type="PROSITE" id="PS50249"/>
    </source>
</evidence>
<comment type="caution">
    <text evidence="7">The sequence shown here is derived from an EMBL/GenBank/DDBJ whole genome shotgun (WGS) entry which is preliminary data.</text>
</comment>
<dbReference type="Pfam" id="PF14464">
    <property type="entry name" value="Prok-JAB"/>
    <property type="match status" value="1"/>
</dbReference>
<protein>
    <submittedName>
        <fullName evidence="7">M67 family metallopeptidase</fullName>
    </submittedName>
</protein>
<keyword evidence="5" id="KW-0482">Metalloprotease</keyword>
<dbReference type="CDD" id="cd08070">
    <property type="entry name" value="MPN_like"/>
    <property type="match status" value="1"/>
</dbReference>
<dbReference type="PROSITE" id="PS50249">
    <property type="entry name" value="MPN"/>
    <property type="match status" value="1"/>
</dbReference>
<reference evidence="7 8" key="1">
    <citation type="submission" date="2020-09" db="EMBL/GenBank/DDBJ databases">
        <title>Paenibacillus sp. strain PR3 16S rRNA gene Genome sequencing and assembly.</title>
        <authorList>
            <person name="Kim J."/>
        </authorList>
    </citation>
    <scope>NUCLEOTIDE SEQUENCE [LARGE SCALE GENOMIC DNA]</scope>
    <source>
        <strain evidence="7 8">PR3</strain>
    </source>
</reference>